<keyword evidence="4" id="KW-1185">Reference proteome</keyword>
<dbReference type="SUPFAM" id="SSF81324">
    <property type="entry name" value="Voltage-gated potassium channels"/>
    <property type="match status" value="1"/>
</dbReference>
<evidence type="ECO:0000313" key="4">
    <source>
        <dbReference type="Proteomes" id="UP001595615"/>
    </source>
</evidence>
<feature type="transmembrane region" description="Helical" evidence="1">
    <location>
        <begin position="118"/>
        <end position="139"/>
    </location>
</feature>
<evidence type="ECO:0000313" key="3">
    <source>
        <dbReference type="EMBL" id="MFC3711124.1"/>
    </source>
</evidence>
<organism evidence="3 4">
    <name type="scientific">Sphingoaurantiacus capsulatus</name>
    <dbReference type="NCBI Taxonomy" id="1771310"/>
    <lineage>
        <taxon>Bacteria</taxon>
        <taxon>Pseudomonadati</taxon>
        <taxon>Pseudomonadota</taxon>
        <taxon>Alphaproteobacteria</taxon>
        <taxon>Sphingomonadales</taxon>
        <taxon>Sphingosinicellaceae</taxon>
        <taxon>Sphingoaurantiacus</taxon>
    </lineage>
</organism>
<keyword evidence="1" id="KW-0812">Transmembrane</keyword>
<dbReference type="Proteomes" id="UP001595615">
    <property type="component" value="Unassembled WGS sequence"/>
</dbReference>
<dbReference type="InterPro" id="IPR013099">
    <property type="entry name" value="K_chnl_dom"/>
</dbReference>
<accession>A0ABV7X4U5</accession>
<name>A0ABV7X4U5_9SPHN</name>
<comment type="caution">
    <text evidence="3">The sequence shown here is derived from an EMBL/GenBank/DDBJ whole genome shotgun (WGS) entry which is preliminary data.</text>
</comment>
<feature type="transmembrane region" description="Helical" evidence="1">
    <location>
        <begin position="50"/>
        <end position="74"/>
    </location>
</feature>
<gene>
    <name evidence="3" type="ORF">ACFOMD_00985</name>
</gene>
<protein>
    <submittedName>
        <fullName evidence="3">Ion channel</fullName>
    </submittedName>
</protein>
<keyword evidence="1" id="KW-1133">Transmembrane helix</keyword>
<dbReference type="EMBL" id="JBHRXV010000001">
    <property type="protein sequence ID" value="MFC3711124.1"/>
    <property type="molecule type" value="Genomic_DNA"/>
</dbReference>
<proteinExistence type="predicted"/>
<dbReference type="RefSeq" id="WP_380855427.1">
    <property type="nucleotide sequence ID" value="NZ_JBHRXV010000001.1"/>
</dbReference>
<dbReference type="Pfam" id="PF07885">
    <property type="entry name" value="Ion_trans_2"/>
    <property type="match status" value="1"/>
</dbReference>
<evidence type="ECO:0000259" key="2">
    <source>
        <dbReference type="Pfam" id="PF07885"/>
    </source>
</evidence>
<keyword evidence="1" id="KW-0472">Membrane</keyword>
<feature type="transmembrane region" description="Helical" evidence="1">
    <location>
        <begin position="6"/>
        <end position="29"/>
    </location>
</feature>
<reference evidence="4" key="1">
    <citation type="journal article" date="2019" name="Int. J. Syst. Evol. Microbiol.">
        <title>The Global Catalogue of Microorganisms (GCM) 10K type strain sequencing project: providing services to taxonomists for standard genome sequencing and annotation.</title>
        <authorList>
            <consortium name="The Broad Institute Genomics Platform"/>
            <consortium name="The Broad Institute Genome Sequencing Center for Infectious Disease"/>
            <person name="Wu L."/>
            <person name="Ma J."/>
        </authorList>
    </citation>
    <scope>NUCLEOTIDE SEQUENCE [LARGE SCALE GENOMIC DNA]</scope>
    <source>
        <strain evidence="4">KCTC 42644</strain>
    </source>
</reference>
<feature type="domain" description="Potassium channel" evidence="2">
    <location>
        <begin position="82"/>
        <end position="136"/>
    </location>
</feature>
<evidence type="ECO:0000256" key="1">
    <source>
        <dbReference type="SAM" id="Phobius"/>
    </source>
</evidence>
<sequence>MDIIATELLIATGMVMLTVLVHGAGLLGLGRLIGQGEDHRTLDPVSWRGARLATMLALGLMALHGVEIWMYALLFNGLGAIPDLREAVYFSTISYATIGDDSAAIAPDWKLLGAIEGINGQLLLGWTVAFFVTVMTRVLRFGRGDD</sequence>